<proteinExistence type="predicted"/>
<evidence type="ECO:0000313" key="3">
    <source>
        <dbReference type="Proteomes" id="UP000663856"/>
    </source>
</evidence>
<feature type="non-terminal residue" evidence="1">
    <location>
        <position position="1"/>
    </location>
</feature>
<accession>A0A816ZU26</accession>
<protein>
    <submittedName>
        <fullName evidence="1">Uncharacterized protein</fullName>
    </submittedName>
</protein>
<dbReference type="Proteomes" id="UP000663866">
    <property type="component" value="Unassembled WGS sequence"/>
</dbReference>
<dbReference type="EMBL" id="CAJOBG010006420">
    <property type="protein sequence ID" value="CAF4186453.1"/>
    <property type="molecule type" value="Genomic_DNA"/>
</dbReference>
<comment type="caution">
    <text evidence="1">The sequence shown here is derived from an EMBL/GenBank/DDBJ whole genome shotgun (WGS) entry which is preliminary data.</text>
</comment>
<reference evidence="1" key="1">
    <citation type="submission" date="2021-02" db="EMBL/GenBank/DDBJ databases">
        <authorList>
            <person name="Nowell W R."/>
        </authorList>
    </citation>
    <scope>NUCLEOTIDE SEQUENCE</scope>
</reference>
<name>A0A816ZU26_9BILA</name>
<dbReference type="EMBL" id="CAJNRF010017491">
    <property type="protein sequence ID" value="CAF2232175.1"/>
    <property type="molecule type" value="Genomic_DNA"/>
</dbReference>
<dbReference type="AlphaFoldDB" id="A0A816ZU26"/>
<evidence type="ECO:0000313" key="4">
    <source>
        <dbReference type="Proteomes" id="UP000663866"/>
    </source>
</evidence>
<organism evidence="1 3">
    <name type="scientific">Rotaria magnacalcarata</name>
    <dbReference type="NCBI Taxonomy" id="392030"/>
    <lineage>
        <taxon>Eukaryota</taxon>
        <taxon>Metazoa</taxon>
        <taxon>Spiralia</taxon>
        <taxon>Gnathifera</taxon>
        <taxon>Rotifera</taxon>
        <taxon>Eurotatoria</taxon>
        <taxon>Bdelloidea</taxon>
        <taxon>Philodinida</taxon>
        <taxon>Philodinidae</taxon>
        <taxon>Rotaria</taxon>
    </lineage>
</organism>
<gene>
    <name evidence="2" type="ORF">OVN521_LOCUS25581</name>
    <name evidence="1" type="ORF">WKI299_LOCUS36078</name>
</gene>
<keyword evidence="4" id="KW-1185">Reference proteome</keyword>
<evidence type="ECO:0000313" key="2">
    <source>
        <dbReference type="EMBL" id="CAF4186453.1"/>
    </source>
</evidence>
<dbReference type="Proteomes" id="UP000663856">
    <property type="component" value="Unassembled WGS sequence"/>
</dbReference>
<evidence type="ECO:0000313" key="1">
    <source>
        <dbReference type="EMBL" id="CAF2232175.1"/>
    </source>
</evidence>
<sequence>LQHFSLTQTVLGCSNEIILASFCGKPLLAN</sequence>